<gene>
    <name evidence="2" type="ORF">BpHYR1_032597</name>
</gene>
<keyword evidence="1" id="KW-0812">Transmembrane</keyword>
<organism evidence="2 3">
    <name type="scientific">Brachionus plicatilis</name>
    <name type="common">Marine rotifer</name>
    <name type="synonym">Brachionus muelleri</name>
    <dbReference type="NCBI Taxonomy" id="10195"/>
    <lineage>
        <taxon>Eukaryota</taxon>
        <taxon>Metazoa</taxon>
        <taxon>Spiralia</taxon>
        <taxon>Gnathifera</taxon>
        <taxon>Rotifera</taxon>
        <taxon>Eurotatoria</taxon>
        <taxon>Monogononta</taxon>
        <taxon>Pseudotrocha</taxon>
        <taxon>Ploima</taxon>
        <taxon>Brachionidae</taxon>
        <taxon>Brachionus</taxon>
    </lineage>
</organism>
<sequence length="122" mass="13770">MENRVMLQLNCFSNYGAIIFFHIYILFFSAFYSTVSLGHLTLLFPNERSSDHCAAVNGNGVGKCCEGEISIDDVFAMKNEINKNLLKKRQINMAKNSSLKNAFMIIKNKKNKESLGLGVHFI</sequence>
<evidence type="ECO:0000313" key="3">
    <source>
        <dbReference type="Proteomes" id="UP000276133"/>
    </source>
</evidence>
<dbReference type="Proteomes" id="UP000276133">
    <property type="component" value="Unassembled WGS sequence"/>
</dbReference>
<feature type="transmembrane region" description="Helical" evidence="1">
    <location>
        <begin position="12"/>
        <end position="32"/>
    </location>
</feature>
<dbReference type="AlphaFoldDB" id="A0A3M7QYU9"/>
<keyword evidence="3" id="KW-1185">Reference proteome</keyword>
<evidence type="ECO:0000313" key="2">
    <source>
        <dbReference type="EMBL" id="RNA16473.1"/>
    </source>
</evidence>
<keyword evidence="1" id="KW-0472">Membrane</keyword>
<dbReference type="EMBL" id="REGN01004697">
    <property type="protein sequence ID" value="RNA16473.1"/>
    <property type="molecule type" value="Genomic_DNA"/>
</dbReference>
<keyword evidence="1" id="KW-1133">Transmembrane helix</keyword>
<reference evidence="2 3" key="1">
    <citation type="journal article" date="2018" name="Sci. Rep.">
        <title>Genomic signatures of local adaptation to the degree of environmental predictability in rotifers.</title>
        <authorList>
            <person name="Franch-Gras L."/>
            <person name="Hahn C."/>
            <person name="Garcia-Roger E.M."/>
            <person name="Carmona M.J."/>
            <person name="Serra M."/>
            <person name="Gomez A."/>
        </authorList>
    </citation>
    <scope>NUCLEOTIDE SEQUENCE [LARGE SCALE GENOMIC DNA]</scope>
    <source>
        <strain evidence="2">HYR1</strain>
    </source>
</reference>
<evidence type="ECO:0000256" key="1">
    <source>
        <dbReference type="SAM" id="Phobius"/>
    </source>
</evidence>
<proteinExistence type="predicted"/>
<accession>A0A3M7QYU9</accession>
<comment type="caution">
    <text evidence="2">The sequence shown here is derived from an EMBL/GenBank/DDBJ whole genome shotgun (WGS) entry which is preliminary data.</text>
</comment>
<name>A0A3M7QYU9_BRAPC</name>
<protein>
    <submittedName>
        <fullName evidence="2">Uncharacterized protein</fullName>
    </submittedName>
</protein>